<dbReference type="KEGG" id="clt:CM240_0226"/>
<name>W6RS62_9CLOT</name>
<evidence type="ECO:0000313" key="2">
    <source>
        <dbReference type="Proteomes" id="UP000019426"/>
    </source>
</evidence>
<dbReference type="HOGENOM" id="CLU_1802721_0_0_9"/>
<dbReference type="EMBL" id="HG917868">
    <property type="protein sequence ID" value="CDM67396.1"/>
    <property type="molecule type" value="Genomic_DNA"/>
</dbReference>
<dbReference type="eggNOG" id="ENOG50342RP">
    <property type="taxonomic scope" value="Bacteria"/>
</dbReference>
<sequence length="143" mass="15909">MEKVYSKGEIEAKNIDKAKDSALRDVKNEKLSVDEIYEKAKKASESGSNSIRDLTRDEARGFVKGLLNDNGEINLESLQAIIPDDVPNTFVPTDTIKDGGKYEFTLADGQKAIIRWHEPDPVAAEKYPGCASGSRKCFRRICE</sequence>
<proteinExistence type="predicted"/>
<protein>
    <submittedName>
        <fullName evidence="1">Uncharacterized protein</fullName>
    </submittedName>
</protein>
<dbReference type="RefSeq" id="WP_156930491.1">
    <property type="nucleotide sequence ID" value="NZ_HG917868.1"/>
</dbReference>
<dbReference type="Proteomes" id="UP000019426">
    <property type="component" value="Chromosome M2/40_rep1"/>
</dbReference>
<organism evidence="1 2">
    <name type="scientific">Clostridium bornimense</name>
    <dbReference type="NCBI Taxonomy" id="1216932"/>
    <lineage>
        <taxon>Bacteria</taxon>
        <taxon>Bacillati</taxon>
        <taxon>Bacillota</taxon>
        <taxon>Clostridia</taxon>
        <taxon>Eubacteriales</taxon>
        <taxon>Clostridiaceae</taxon>
        <taxon>Clostridium</taxon>
    </lineage>
</organism>
<keyword evidence="2" id="KW-1185">Reference proteome</keyword>
<dbReference type="OrthoDB" id="2968183at2"/>
<dbReference type="AlphaFoldDB" id="W6RS62"/>
<accession>W6RS62</accession>
<reference evidence="1 2" key="1">
    <citation type="submission" date="2013-11" db="EMBL/GenBank/DDBJ databases">
        <title>Complete genome sequence of Clostridum sp. M2/40.</title>
        <authorList>
            <person name="Wibberg D."/>
            <person name="Puehler A."/>
            <person name="Schlueter A."/>
        </authorList>
    </citation>
    <scope>NUCLEOTIDE SEQUENCE [LARGE SCALE GENOMIC DNA]</scope>
    <source>
        <strain evidence="2">M2/40</strain>
    </source>
</reference>
<evidence type="ECO:0000313" key="1">
    <source>
        <dbReference type="EMBL" id="CDM67396.1"/>
    </source>
</evidence>
<gene>
    <name evidence="1" type="ORF">CM240_0226</name>
</gene>
<dbReference type="PATRIC" id="fig|1216932.3.peg.206"/>